<dbReference type="PROSITE" id="PS00141">
    <property type="entry name" value="ASP_PROTEASE"/>
    <property type="match status" value="1"/>
</dbReference>
<feature type="domain" description="Integrase zinc-binding" evidence="2">
    <location>
        <begin position="532"/>
        <end position="590"/>
    </location>
</feature>
<dbReference type="FunFam" id="1.10.340.70:FF:000001">
    <property type="entry name" value="Retrovirus-related Pol polyprotein from transposon gypsy-like Protein"/>
    <property type="match status" value="1"/>
</dbReference>
<dbReference type="InterPro" id="IPR001969">
    <property type="entry name" value="Aspartic_peptidase_AS"/>
</dbReference>
<evidence type="ECO:0000313" key="4">
    <source>
        <dbReference type="Proteomes" id="UP000507470"/>
    </source>
</evidence>
<dbReference type="OrthoDB" id="6091153at2759"/>
<dbReference type="Gene3D" id="1.10.340.70">
    <property type="match status" value="1"/>
</dbReference>
<evidence type="ECO:0000259" key="2">
    <source>
        <dbReference type="Pfam" id="PF17921"/>
    </source>
</evidence>
<keyword evidence="4" id="KW-1185">Reference proteome</keyword>
<dbReference type="InterPro" id="IPR041588">
    <property type="entry name" value="Integrase_H2C2"/>
</dbReference>
<protein>
    <recommendedName>
        <fullName evidence="2">Integrase zinc-binding domain-containing protein</fullName>
    </recommendedName>
</protein>
<name>A0A6J8BZ49_MYTCO</name>
<dbReference type="EMBL" id="CACVKT020004142">
    <property type="protein sequence ID" value="CAC5388200.1"/>
    <property type="molecule type" value="Genomic_DNA"/>
</dbReference>
<accession>A0A6J8BZ49</accession>
<feature type="compositionally biased region" description="Polar residues" evidence="1">
    <location>
        <begin position="49"/>
        <end position="85"/>
    </location>
</feature>
<dbReference type="PANTHER" id="PTHR19963:SF30">
    <property type="entry name" value="ENDONUCLEASE_EXONUCLEASE_PHOSPHATASE DOMAIN-CONTAINING PROTEIN"/>
    <property type="match status" value="1"/>
</dbReference>
<dbReference type="Gene3D" id="2.40.70.10">
    <property type="entry name" value="Acid Proteases"/>
    <property type="match status" value="1"/>
</dbReference>
<proteinExistence type="predicted"/>
<reference evidence="3 4" key="1">
    <citation type="submission" date="2020-06" db="EMBL/GenBank/DDBJ databases">
        <authorList>
            <person name="Li R."/>
            <person name="Bekaert M."/>
        </authorList>
    </citation>
    <scope>NUCLEOTIDE SEQUENCE [LARGE SCALE GENOMIC DNA]</scope>
    <source>
        <strain evidence="4">wild</strain>
    </source>
</reference>
<dbReference type="PANTHER" id="PTHR19963">
    <property type="entry name" value="CCHC-TYPE DOMAIN-CONTAINING PROTEIN"/>
    <property type="match status" value="1"/>
</dbReference>
<sequence length="622" mass="70706">MDMLNIDDQIAEISRQIQSLSESTIQHGQRLAVGDTLPLPDVDVISNPHINNRRSIGQDKTQNINPKQESTKNQSTAHTVSSGSNDVKIKPSKYDGLTPWMDYLSHFEMCALVNMWSEHQKGLYLAVSLIGQAQAVLGDLPKDKRQIFSDLVFALEERFAPSSQTELYRVQFKERRQKASETLPELGQSVRRLSNLAYPTAPLELRDTLAKEQFLDALVDSEMRLRIKQSRPKGLNDTIRLAVEIEAYNKAESRTMKKQSTRGGHTKGPDTDGSVKTLKSGDKAANKDKGAVISASEDAGMFVELLIHDILVKFVVDTGATLTLVSTKVYDLIPDLYRPQIKSACGNYLNLRGKGNFKLDFGTERFTSEAVVTELQVDGILGLDFMKKNKCLIDVSAKLLHFDNFKVPLLFQGTQNRNVHRKPCRLTSDRQSKTDRDCSKIEQSQVNIVTSKMPDKGKDLTLNELQSNDSDLKHVKRWLTEGQRPQYNEVSSKGYFLRSLWSQFGCLEVHGDVVVRRHDDRERNIVKLQAVIPMSEHKQVLEYCHDTEYAGHLGTHKTPDKIRQSFYWPGLQSEVRAYVTSCTKCNRKKRPMKRKRASIRLEEDNVRHESKRPAWMADYVNK</sequence>
<feature type="region of interest" description="Disordered" evidence="1">
    <location>
        <begin position="252"/>
        <end position="281"/>
    </location>
</feature>
<gene>
    <name evidence="3" type="ORF">MCOR_23479</name>
</gene>
<evidence type="ECO:0000313" key="3">
    <source>
        <dbReference type="EMBL" id="CAC5388200.1"/>
    </source>
</evidence>
<evidence type="ECO:0000256" key="1">
    <source>
        <dbReference type="SAM" id="MobiDB-lite"/>
    </source>
</evidence>
<dbReference type="AlphaFoldDB" id="A0A6J8BZ49"/>
<dbReference type="GO" id="GO:0006508">
    <property type="term" value="P:proteolysis"/>
    <property type="evidence" value="ECO:0007669"/>
    <property type="project" value="InterPro"/>
</dbReference>
<dbReference type="Proteomes" id="UP000507470">
    <property type="component" value="Unassembled WGS sequence"/>
</dbReference>
<organism evidence="3 4">
    <name type="scientific">Mytilus coruscus</name>
    <name type="common">Sea mussel</name>
    <dbReference type="NCBI Taxonomy" id="42192"/>
    <lineage>
        <taxon>Eukaryota</taxon>
        <taxon>Metazoa</taxon>
        <taxon>Spiralia</taxon>
        <taxon>Lophotrochozoa</taxon>
        <taxon>Mollusca</taxon>
        <taxon>Bivalvia</taxon>
        <taxon>Autobranchia</taxon>
        <taxon>Pteriomorphia</taxon>
        <taxon>Mytilida</taxon>
        <taxon>Mytiloidea</taxon>
        <taxon>Mytilidae</taxon>
        <taxon>Mytilinae</taxon>
        <taxon>Mytilus</taxon>
    </lineage>
</organism>
<dbReference type="SUPFAM" id="SSF50630">
    <property type="entry name" value="Acid proteases"/>
    <property type="match status" value="1"/>
</dbReference>
<feature type="region of interest" description="Disordered" evidence="1">
    <location>
        <begin position="49"/>
        <end position="86"/>
    </location>
</feature>
<dbReference type="GO" id="GO:0004190">
    <property type="term" value="F:aspartic-type endopeptidase activity"/>
    <property type="evidence" value="ECO:0007669"/>
    <property type="project" value="InterPro"/>
</dbReference>
<dbReference type="InterPro" id="IPR021109">
    <property type="entry name" value="Peptidase_aspartic_dom_sf"/>
</dbReference>
<dbReference type="Pfam" id="PF17921">
    <property type="entry name" value="Integrase_H2C2"/>
    <property type="match status" value="1"/>
</dbReference>